<evidence type="ECO:0000313" key="5">
    <source>
        <dbReference type="EMBL" id="CAE0372855.1"/>
    </source>
</evidence>
<reference evidence="5" key="1">
    <citation type="submission" date="2021-01" db="EMBL/GenBank/DDBJ databases">
        <authorList>
            <person name="Corre E."/>
            <person name="Pelletier E."/>
            <person name="Niang G."/>
            <person name="Scheremetjew M."/>
            <person name="Finn R."/>
            <person name="Kale V."/>
            <person name="Holt S."/>
            <person name="Cochrane G."/>
            <person name="Meng A."/>
            <person name="Brown T."/>
            <person name="Cohen L."/>
        </authorList>
    </citation>
    <scope>NUCLEOTIDE SEQUENCE</scope>
    <source>
        <strain evidence="5">CCMP1510</strain>
    </source>
</reference>
<evidence type="ECO:0008006" key="6">
    <source>
        <dbReference type="Google" id="ProtNLM"/>
    </source>
</evidence>
<dbReference type="GO" id="GO:0004163">
    <property type="term" value="F:diphosphomevalonate decarboxylase activity"/>
    <property type="evidence" value="ECO:0007669"/>
    <property type="project" value="InterPro"/>
</dbReference>
<dbReference type="Gene3D" id="3.30.70.890">
    <property type="entry name" value="GHMP kinase, C-terminal domain"/>
    <property type="match status" value="1"/>
</dbReference>
<keyword evidence="2" id="KW-0812">Transmembrane</keyword>
<feature type="transmembrane region" description="Helical" evidence="2">
    <location>
        <begin position="456"/>
        <end position="474"/>
    </location>
</feature>
<sequence length="480" mass="52420">MTVPPMTPGFGEVGGAIDDEISYDVASSQAPTNIAIVKYWGKDEGRGGNTPLNSSCSLTLDPNDLRAETVVIASSKFKEDELFLNGKQIIAKDSTHAKRLRSCLETMRKRCIELPSSSNAQSVEELRSWKVRVISKNTFPTAAGLASSAAGYAALIKALAELYGIKEKFSGELSTIARRGSGSASRSLYGGLVAWQKGDADLDTSKAVQFFDEKYWPELRVVVLVASADEKDTPSTEGMQRSIATSPFLLYRANAIAEPRIDQLRDAYANRDFPTFAKICMQDSNSFHATCLDTFPPIFYMNHTSRAIIRAVHAFNNSLPDGPAVAYTFDAGPNAVCFCRDQQSADAFLALVYRLFNNGYIPCNKPQLLKTALANHPPPSSILLQECGKTHFKGAKLNMIYLTKLGTGASSPLQSQALSTLIDPSTLEPRLSSAHSPFFCTLRNYLTQYTNSRTTVLAAIVLGHTIGLATLVIVRRTRRF</sequence>
<dbReference type="InterPro" id="IPR053859">
    <property type="entry name" value="MVD-like_N"/>
</dbReference>
<accession>A0A7S3NQK1</accession>
<comment type="subcellular location">
    <subcellularLocation>
        <location evidence="1">Plastid</location>
    </subcellularLocation>
</comment>
<evidence type="ECO:0000256" key="2">
    <source>
        <dbReference type="SAM" id="Phobius"/>
    </source>
</evidence>
<keyword evidence="2" id="KW-1133">Transmembrane helix</keyword>
<dbReference type="PANTHER" id="PTHR10977">
    <property type="entry name" value="DIPHOSPHOMEVALONATE DECARBOXYLASE"/>
    <property type="match status" value="1"/>
</dbReference>
<dbReference type="AlphaFoldDB" id="A0A7S3NQK1"/>
<dbReference type="GO" id="GO:0009536">
    <property type="term" value="C:plastid"/>
    <property type="evidence" value="ECO:0007669"/>
    <property type="project" value="UniProtKB-SubCell"/>
</dbReference>
<dbReference type="EMBL" id="HBIJ01020952">
    <property type="protein sequence ID" value="CAE0372855.1"/>
    <property type="molecule type" value="Transcribed_RNA"/>
</dbReference>
<keyword evidence="2" id="KW-0472">Membrane</keyword>
<gene>
    <name evidence="5" type="ORF">ALAG00032_LOCUS13640</name>
</gene>
<dbReference type="InterPro" id="IPR041431">
    <property type="entry name" value="Mvd1_C"/>
</dbReference>
<dbReference type="InterPro" id="IPR029765">
    <property type="entry name" value="Mev_diP_decarb"/>
</dbReference>
<dbReference type="FunFam" id="3.30.230.10:FF:000080">
    <property type="entry name" value="Diphosphomevalonate decarboxylase"/>
    <property type="match status" value="1"/>
</dbReference>
<feature type="domain" description="Diphosphomevalonate decarboxylase-like N-terminal" evidence="4">
    <location>
        <begin position="30"/>
        <end position="203"/>
    </location>
</feature>
<dbReference type="SUPFAM" id="SSF54211">
    <property type="entry name" value="Ribosomal protein S5 domain 2-like"/>
    <property type="match status" value="1"/>
</dbReference>
<dbReference type="Pfam" id="PF22700">
    <property type="entry name" value="MVD-like_N"/>
    <property type="match status" value="1"/>
</dbReference>
<dbReference type="GO" id="GO:0005829">
    <property type="term" value="C:cytosol"/>
    <property type="evidence" value="ECO:0007669"/>
    <property type="project" value="InterPro"/>
</dbReference>
<evidence type="ECO:0000259" key="3">
    <source>
        <dbReference type="Pfam" id="PF18376"/>
    </source>
</evidence>
<organism evidence="5">
    <name type="scientific">Aureoumbra lagunensis</name>
    <dbReference type="NCBI Taxonomy" id="44058"/>
    <lineage>
        <taxon>Eukaryota</taxon>
        <taxon>Sar</taxon>
        <taxon>Stramenopiles</taxon>
        <taxon>Ochrophyta</taxon>
        <taxon>Pelagophyceae</taxon>
        <taxon>Pelagomonadales</taxon>
        <taxon>Aureoumbra</taxon>
    </lineage>
</organism>
<dbReference type="InterPro" id="IPR020568">
    <property type="entry name" value="Ribosomal_Su5_D2-typ_SF"/>
</dbReference>
<dbReference type="Gene3D" id="3.30.230.10">
    <property type="match status" value="1"/>
</dbReference>
<dbReference type="SUPFAM" id="SSF55060">
    <property type="entry name" value="GHMP Kinase, C-terminal domain"/>
    <property type="match status" value="1"/>
</dbReference>
<dbReference type="InterPro" id="IPR036554">
    <property type="entry name" value="GHMP_kinase_C_sf"/>
</dbReference>
<dbReference type="GO" id="GO:0019287">
    <property type="term" value="P:isopentenyl diphosphate biosynthetic process, mevalonate pathway"/>
    <property type="evidence" value="ECO:0007669"/>
    <property type="project" value="InterPro"/>
</dbReference>
<dbReference type="InterPro" id="IPR014721">
    <property type="entry name" value="Ribsml_uS5_D2-typ_fold_subgr"/>
</dbReference>
<dbReference type="Pfam" id="PF18376">
    <property type="entry name" value="MDD_C"/>
    <property type="match status" value="1"/>
</dbReference>
<feature type="domain" description="Mvd1 C-terminal" evidence="3">
    <location>
        <begin position="221"/>
        <end position="408"/>
    </location>
</feature>
<proteinExistence type="predicted"/>
<evidence type="ECO:0000259" key="4">
    <source>
        <dbReference type="Pfam" id="PF22700"/>
    </source>
</evidence>
<evidence type="ECO:0000256" key="1">
    <source>
        <dbReference type="ARBA" id="ARBA00004474"/>
    </source>
</evidence>
<protein>
    <recommendedName>
        <fullName evidence="6">Diphosphomevalonate decarboxylase</fullName>
    </recommendedName>
</protein>
<dbReference type="NCBIfam" id="TIGR01240">
    <property type="entry name" value="mevDPdecarb"/>
    <property type="match status" value="1"/>
</dbReference>
<dbReference type="PANTHER" id="PTHR10977:SF3">
    <property type="entry name" value="DIPHOSPHOMEVALONATE DECARBOXYLASE"/>
    <property type="match status" value="1"/>
</dbReference>
<name>A0A7S3NQK1_9STRA</name>